<reference evidence="4" key="1">
    <citation type="submission" date="2023-01" db="EMBL/GenBank/DDBJ databases">
        <title>Genome assembly of the deep-sea coral Lophelia pertusa.</title>
        <authorList>
            <person name="Herrera S."/>
            <person name="Cordes E."/>
        </authorList>
    </citation>
    <scope>NUCLEOTIDE SEQUENCE</scope>
    <source>
        <strain evidence="4">USNM1676648</strain>
        <tissue evidence="4">Polyp</tissue>
    </source>
</reference>
<proteinExistence type="predicted"/>
<accession>A0A9X0CQX2</accession>
<dbReference type="InterPro" id="IPR036383">
    <property type="entry name" value="TSP1_rpt_sf"/>
</dbReference>
<evidence type="ECO:0000313" key="4">
    <source>
        <dbReference type="EMBL" id="KAJ7370963.1"/>
    </source>
</evidence>
<gene>
    <name evidence="4" type="ORF">OS493_028576</name>
</gene>
<dbReference type="Gene3D" id="2.20.100.10">
    <property type="entry name" value="Thrombospondin type-1 (TSP1) repeat"/>
    <property type="match status" value="1"/>
</dbReference>
<dbReference type="InterPro" id="IPR052065">
    <property type="entry name" value="Compl_asym_regulator"/>
</dbReference>
<dbReference type="PROSITE" id="PS50092">
    <property type="entry name" value="TSP1"/>
    <property type="match status" value="1"/>
</dbReference>
<feature type="region of interest" description="Disordered" evidence="3">
    <location>
        <begin position="83"/>
        <end position="112"/>
    </location>
</feature>
<organism evidence="4 5">
    <name type="scientific">Desmophyllum pertusum</name>
    <dbReference type="NCBI Taxonomy" id="174260"/>
    <lineage>
        <taxon>Eukaryota</taxon>
        <taxon>Metazoa</taxon>
        <taxon>Cnidaria</taxon>
        <taxon>Anthozoa</taxon>
        <taxon>Hexacorallia</taxon>
        <taxon>Scleractinia</taxon>
        <taxon>Caryophylliina</taxon>
        <taxon>Caryophylliidae</taxon>
        <taxon>Desmophyllum</taxon>
    </lineage>
</organism>
<protein>
    <submittedName>
        <fullName evidence="4">Uncharacterized protein</fullName>
    </submittedName>
</protein>
<keyword evidence="5" id="KW-1185">Reference proteome</keyword>
<evidence type="ECO:0000256" key="1">
    <source>
        <dbReference type="ARBA" id="ARBA00022737"/>
    </source>
</evidence>
<keyword evidence="2" id="KW-1015">Disulfide bond</keyword>
<dbReference type="InterPro" id="IPR000884">
    <property type="entry name" value="TSP1_rpt"/>
</dbReference>
<keyword evidence="1" id="KW-0677">Repeat</keyword>
<dbReference type="AlphaFoldDB" id="A0A9X0CQX2"/>
<evidence type="ECO:0000256" key="2">
    <source>
        <dbReference type="ARBA" id="ARBA00023157"/>
    </source>
</evidence>
<dbReference type="PANTHER" id="PTHR22906:SF21">
    <property type="entry name" value="SEMA DOMAIN-CONTAINING PROTEIN"/>
    <property type="match status" value="1"/>
</dbReference>
<name>A0A9X0CQX2_9CNID</name>
<sequence>MHVPNIQNNSYVTFLAAPVDGGYTNWSNWSACHVTCGTGVRNRSRNCTSPSPAFAGKNCSEIGEPWETAECVLTPCPGETSSWTSSNHSSSTPLSSTAIPSSSHPSGAKSSSSHFRITQSSIHSRVHTIFESNQCRTIFKTVFKSIPLSQFLQVVIVSHHLQVNPCHTVF</sequence>
<dbReference type="Pfam" id="PF00090">
    <property type="entry name" value="TSP_1"/>
    <property type="match status" value="1"/>
</dbReference>
<dbReference type="EMBL" id="MU826853">
    <property type="protein sequence ID" value="KAJ7370963.1"/>
    <property type="molecule type" value="Genomic_DNA"/>
</dbReference>
<dbReference type="OrthoDB" id="407616at2759"/>
<evidence type="ECO:0000256" key="3">
    <source>
        <dbReference type="SAM" id="MobiDB-lite"/>
    </source>
</evidence>
<evidence type="ECO:0000313" key="5">
    <source>
        <dbReference type="Proteomes" id="UP001163046"/>
    </source>
</evidence>
<dbReference type="SMART" id="SM00209">
    <property type="entry name" value="TSP1"/>
    <property type="match status" value="1"/>
</dbReference>
<dbReference type="FunFam" id="2.20.100.10:FF:000001">
    <property type="entry name" value="semaphorin-5A isoform X1"/>
    <property type="match status" value="1"/>
</dbReference>
<dbReference type="SUPFAM" id="SSF82895">
    <property type="entry name" value="TSP-1 type 1 repeat"/>
    <property type="match status" value="1"/>
</dbReference>
<dbReference type="Proteomes" id="UP001163046">
    <property type="component" value="Unassembled WGS sequence"/>
</dbReference>
<dbReference type="PANTHER" id="PTHR22906">
    <property type="entry name" value="PROPERDIN"/>
    <property type="match status" value="1"/>
</dbReference>
<comment type="caution">
    <text evidence="4">The sequence shown here is derived from an EMBL/GenBank/DDBJ whole genome shotgun (WGS) entry which is preliminary data.</text>
</comment>